<protein>
    <submittedName>
        <fullName evidence="1">Uncharacterized protein</fullName>
    </submittedName>
</protein>
<gene>
    <name evidence="1" type="ORF">SAMN02746009_02435</name>
</gene>
<dbReference type="RefSeq" id="WP_073285203.1">
    <property type="nucleotide sequence ID" value="NZ_FRAS01000012.1"/>
</dbReference>
<dbReference type="Proteomes" id="UP000183947">
    <property type="component" value="Unassembled WGS sequence"/>
</dbReference>
<evidence type="ECO:0000313" key="2">
    <source>
        <dbReference type="Proteomes" id="UP000183947"/>
    </source>
</evidence>
<dbReference type="OrthoDB" id="880314at2"/>
<accession>A0A1M6Z673</accession>
<sequence length="176" mass="20018">MRHQQYTNMGRELARRHVAIQHSPEQCRFLRILISSDPIQKQLDLNEFYTSLRNKLDLREGKAALILENYQADYGDNDGDFYAKYHHSSFLVLKLTEAGDFDGRDAVIDECEEIGEDLMGAIIAQLREAGLQISPDDVLQEAVGPIAQVMVGCRFNYVFRSAATQALTYKPSKFLD</sequence>
<proteinExistence type="predicted"/>
<dbReference type="EMBL" id="FRAS01000012">
    <property type="protein sequence ID" value="SHL25951.1"/>
    <property type="molecule type" value="Genomic_DNA"/>
</dbReference>
<reference evidence="2" key="1">
    <citation type="submission" date="2016-11" db="EMBL/GenBank/DDBJ databases">
        <authorList>
            <person name="Varghese N."/>
            <person name="Submissions S."/>
        </authorList>
    </citation>
    <scope>NUCLEOTIDE SEQUENCE [LARGE SCALE GENOMIC DNA]</scope>
    <source>
        <strain evidence="2">DSM 18569</strain>
    </source>
</reference>
<dbReference type="AlphaFoldDB" id="A0A1M6Z673"/>
<evidence type="ECO:0000313" key="1">
    <source>
        <dbReference type="EMBL" id="SHL25951.1"/>
    </source>
</evidence>
<name>A0A1M6Z673_9BACT</name>
<dbReference type="STRING" id="1121959.SAMN02746009_02435"/>
<keyword evidence="2" id="KW-1185">Reference proteome</keyword>
<organism evidence="1 2">
    <name type="scientific">Hymenobacter psychrotolerans DSM 18569</name>
    <dbReference type="NCBI Taxonomy" id="1121959"/>
    <lineage>
        <taxon>Bacteria</taxon>
        <taxon>Pseudomonadati</taxon>
        <taxon>Bacteroidota</taxon>
        <taxon>Cytophagia</taxon>
        <taxon>Cytophagales</taxon>
        <taxon>Hymenobacteraceae</taxon>
        <taxon>Hymenobacter</taxon>
    </lineage>
</organism>